<feature type="binding site" evidence="9">
    <location>
        <position position="861"/>
    </location>
    <ligand>
        <name>Zn(2+)</name>
        <dbReference type="ChEBI" id="CHEBI:29105"/>
        <note>catalytic</note>
    </ligand>
</feature>
<dbReference type="SUPFAM" id="SSF55486">
    <property type="entry name" value="Metalloproteases ('zincins'), catalytic domain"/>
    <property type="match status" value="5"/>
</dbReference>
<reference evidence="15" key="1">
    <citation type="submission" date="2024-02" db="UniProtKB">
        <authorList>
            <consortium name="WormBaseParasite"/>
        </authorList>
    </citation>
    <scope>IDENTIFICATION</scope>
</reference>
<evidence type="ECO:0000256" key="10">
    <source>
        <dbReference type="RuleBase" id="RU361183"/>
    </source>
</evidence>
<evidence type="ECO:0000259" key="12">
    <source>
        <dbReference type="PROSITE" id="PS50026"/>
    </source>
</evidence>
<keyword evidence="1 8" id="KW-0245">EGF-like domain</keyword>
<comment type="cofactor">
    <cofactor evidence="9 10">
        <name>Zn(2+)</name>
        <dbReference type="ChEBI" id="CHEBI:29105"/>
    </cofactor>
    <text evidence="9 10">Binds 1 zinc ion per subunit.</text>
</comment>
<keyword evidence="6 9" id="KW-0482">Metalloprotease</keyword>
<feature type="disulfide bond" evidence="9">
    <location>
        <begin position="1976"/>
        <end position="2131"/>
    </location>
</feature>
<dbReference type="PANTHER" id="PTHR10127:SF780">
    <property type="entry name" value="METALLOENDOPEPTIDASE"/>
    <property type="match status" value="1"/>
</dbReference>
<dbReference type="InterPro" id="IPR035914">
    <property type="entry name" value="Sperma_CUB_dom_sf"/>
</dbReference>
<dbReference type="Gene3D" id="3.40.390.10">
    <property type="entry name" value="Collagenase (Catalytic Domain)"/>
    <property type="match status" value="5"/>
</dbReference>
<feature type="disulfide bond" evidence="8">
    <location>
        <begin position="2157"/>
        <end position="2166"/>
    </location>
</feature>
<evidence type="ECO:0000256" key="3">
    <source>
        <dbReference type="ARBA" id="ARBA00022723"/>
    </source>
</evidence>
<evidence type="ECO:0000313" key="14">
    <source>
        <dbReference type="Proteomes" id="UP000035681"/>
    </source>
</evidence>
<dbReference type="SMART" id="SM00235">
    <property type="entry name" value="ZnMc"/>
    <property type="match status" value="4"/>
</dbReference>
<feature type="active site" evidence="9">
    <location>
        <position position="1433"/>
    </location>
</feature>
<feature type="domain" description="EGF-like" evidence="12">
    <location>
        <begin position="2127"/>
        <end position="2167"/>
    </location>
</feature>
<keyword evidence="11" id="KW-0812">Transmembrane</keyword>
<dbReference type="GO" id="GO:0008270">
    <property type="term" value="F:zinc ion binding"/>
    <property type="evidence" value="ECO:0007669"/>
    <property type="project" value="UniProtKB-UniRule"/>
</dbReference>
<feature type="binding site" evidence="9">
    <location>
        <position position="851"/>
    </location>
    <ligand>
        <name>Zn(2+)</name>
        <dbReference type="ChEBI" id="CHEBI:29105"/>
        <note>catalytic</note>
    </ligand>
</feature>
<evidence type="ECO:0000256" key="11">
    <source>
        <dbReference type="SAM" id="Phobius"/>
    </source>
</evidence>
<keyword evidence="3 9" id="KW-0479">Metal-binding</keyword>
<evidence type="ECO:0000256" key="4">
    <source>
        <dbReference type="ARBA" id="ARBA00022801"/>
    </source>
</evidence>
<feature type="binding site" evidence="9">
    <location>
        <position position="2039"/>
    </location>
    <ligand>
        <name>Zn(2+)</name>
        <dbReference type="ChEBI" id="CHEBI:29105"/>
        <note>catalytic</note>
    </ligand>
</feature>
<dbReference type="SUPFAM" id="SSF49854">
    <property type="entry name" value="Spermadhesin, CUB domain"/>
    <property type="match status" value="3"/>
</dbReference>
<feature type="binding site" evidence="9">
    <location>
        <position position="1436"/>
    </location>
    <ligand>
        <name>Zn(2+)</name>
        <dbReference type="ChEBI" id="CHEBI:29105"/>
        <note>catalytic</note>
    </ligand>
</feature>
<keyword evidence="4 9" id="KW-0378">Hydrolase</keyword>
<protein>
    <recommendedName>
        <fullName evidence="10">Metalloendopeptidase</fullName>
        <ecNumber evidence="10">3.4.24.-</ecNumber>
    </recommendedName>
</protein>
<dbReference type="PROSITE" id="PS01186">
    <property type="entry name" value="EGF_2"/>
    <property type="match status" value="4"/>
</dbReference>
<evidence type="ECO:0000256" key="6">
    <source>
        <dbReference type="ARBA" id="ARBA00023049"/>
    </source>
</evidence>
<dbReference type="WBParaSite" id="TCONS_00010440.p1">
    <property type="protein sequence ID" value="TCONS_00010440.p1"/>
    <property type="gene ID" value="XLOC_003567"/>
</dbReference>
<dbReference type="PANTHER" id="PTHR10127">
    <property type="entry name" value="DISCOIDIN, CUB, EGF, LAMININ , AND ZINC METALLOPROTEASE DOMAIN CONTAINING"/>
    <property type="match status" value="1"/>
</dbReference>
<keyword evidence="7 8" id="KW-1015">Disulfide bond</keyword>
<feature type="active site" evidence="9">
    <location>
        <position position="297"/>
    </location>
</feature>
<sequence>RLRSLAAYKNVKFIVQKNVILKIVACKCVEKFILTLIYFTITKKSLYLLKINILEIKNWGDKVATDARFCLHKTNFMIYFYNHHLLRTKFFLCFTYFIAKSYDFLKKKTRKKSKNKRSRIKTFIRNSLNKLVFGIIMRHSRINLLILFYMVNICYFIKNELSTYNNFKNISYIKKYKRNIDFSNRIINFYSKNIIINKQSRKKRMIRNHPQAKWNFPIPYFVDRGVSKFLVDRALLLIEKDTCIKFENYRRIIPGMAGLHYFYGIGCNSHVGKLGRRTWQLISIGYGCDLIGRIQHETFHALGLYHTHSRHDRDQYLYFNLENVDINAHNNFEMVPQEDSLTFSVPFDFGSLMMYARKGFSSNGRDTILSHDYHYRNTYGSLQKPSFADLKMLNFLYCSKKCSIKLTCFNGGYQDPNNCSTCKCVDGFIGSFCSMYSRSTKECKTSKLFATNKIKEFGTTGKKNCIYHILASKNQKIAIKVIDTYFFPNGQHICYEKNSLEIKYWNDKVATGARFCLHKANFTIYSYNYHVIIYFKSEYERNFFHIAYRSFSSYDCKFRIESEFSKYNIFIEDLVINKQKKMISKDPGAKYRNKISNRFWQFINIRFNCNYIIRIQHETLHTLDSNTFDVPFKFGFLIFRIKNSIYHILFYQKKSNKSLKYFIIIKESFDKVSTDIQFCLYKSKFMIYFFNHYVMVYFRSNYDQFMKNGITAYNNFKKYKRNVELSDNLDNLFSGNTLKKKNKKNFNYFINNENYRKKRMITGVFNEKWTFPIPYFIDSGVSHFKVYNALHLIERETCIRFKKYKKKVRSVIGLRYYFGKDCSSLIGRQKNFPWQPISIGPGCDKLGRIQHETLHALGLYHLHSRKDRDNYVYFLKENIDGQFYDNFRKVTKIDSKTFHIPFDFASVMMYGPRSYSKNNGDTMLPYDFRYKHTYGVVDHITFADTKMLNLFYCSKNCKIKIKCANGGYQDPNNCKKCKCVKGFIGPFCSMLSLPTNECGSSRLLATNNIKILTIKGKKNCVYHILSDKDKKIAIKILYGLFLSNKEYPCPVHNSLEIKYWISKIPTGARFCNRTSNIIIYSHSYHVIIYFNSNNPYNQFRILYKQIPNAFQSFIKLKTSKIILKMLQRIRKDLKRYNLQTYHSKLKMELLNFSFVDVVIKQKQTYSALRNLEMETCIKFKKLKTMGYDFMKTNQHETMQTLGFENEHSSIVQKNIILKIVDFKCIYGFIKHWPNKLSLSRSKCNYYDYMLLKKIKSLTTIMKHLKFYLITLFFIMNISYFMKNEITAYDNFKHLNNIKKYKRNVELSDNLENLISGNILKKQNKKSFNYFINNENYRKKRMITGVLDEKWAFPIPYFIDSGVSHFKVDNALHLIERETCIRFKKYKKKVRGVIGLRYYFGKDCSSLIGRQKNFPWQPISIGPGCDKIGKILHETLHALGFYHMHSRKDRDNYVYFIEKNIDGRFYDNFRKVTKVDSKTFYVPFDFASVMMYGPRTYSKNNGDTMLPYDFRYKYTYGGVDRITFADGKMLNLFYCFNICKIKIKCANGGYQDPNNCKKCKCVKGFLGPFCNMLPLSTNECGSSRLLATNNIKIFTIKGKKNCVYHIFSDKDKKIAIKILYGLFLSNKEYPCPVHNSLEIKYWISKIPTGARFCNRTSNIIIYSHSYHVLIYFNSNSSYNQFRILYKQIPNVFQSFIVEADFSRYQRCDSMKTNQHETIQTLGFENKHSRYEKDKHMHIFEEKTFGVTFDFESIMLYSTKAYSENGKYIMLPVYANDIRYEQKIICINGGYQNSNNFNTCKCIYVINGNWYQFLSPFTIECEESTKMTNNLITAFKVKSKKNVFYQSSDSFCWKNNSLEIRFGTKNYHAIFYYDSIFENNELINYEKNHDNFFNNNKKLKRSIPYQNNQKNFYNNVANNLKKTSSVNNFNIEQNYRKKRMIASCFYGKWTFPIPYYVDANVNQKMVDLALLIIEKKTCVRFTKHKTMTPGLTGLRYYYGSSCKSRVGKPYENVWQNVSIGKNCDTIETIQHETMHSLGFFHVHSRIDRDQYIYFRKKNIEKRFLSNLEKVCFLDSKTLGVPFDFSSVMMYDSAAYSKNGKNTIYPRDKNYVKTVSASTKVTFTDVKLINLLYCQNICKEKIKCMNGGYQNPNNCSFCICVKGFTGRWCQFLPSSTRECGESVLIAKNKIASLKSKGEKKCIYHIFCEKKKLLAIFIVKSIFFLRDYYKCFRNNSLEIKYWKDKTPSGALFCGLDKNILIISESNHAMISYRSISTQNSFHIFFKSVPTIYNQLNLKIEFKEEVEKYKRLKASRGTSTSDDSDNIYY</sequence>
<evidence type="ECO:0000256" key="7">
    <source>
        <dbReference type="ARBA" id="ARBA00023157"/>
    </source>
</evidence>
<feature type="transmembrane region" description="Helical" evidence="11">
    <location>
        <begin position="20"/>
        <end position="41"/>
    </location>
</feature>
<feature type="binding site" evidence="9">
    <location>
        <position position="855"/>
    </location>
    <ligand>
        <name>Zn(2+)</name>
        <dbReference type="ChEBI" id="CHEBI:29105"/>
        <note>catalytic</note>
    </ligand>
</feature>
<dbReference type="GO" id="GO:0004222">
    <property type="term" value="F:metalloendopeptidase activity"/>
    <property type="evidence" value="ECO:0007669"/>
    <property type="project" value="UniProtKB-UniRule"/>
</dbReference>
<feature type="domain" description="Peptidase M12A" evidence="13">
    <location>
        <begin position="1937"/>
        <end position="2132"/>
    </location>
</feature>
<keyword evidence="14" id="KW-1185">Reference proteome</keyword>
<keyword evidence="2 9" id="KW-0645">Protease</keyword>
<dbReference type="PRINTS" id="PR00480">
    <property type="entry name" value="ASTACIN"/>
</dbReference>
<dbReference type="Proteomes" id="UP000035681">
    <property type="component" value="Unplaced"/>
</dbReference>
<feature type="domain" description="Peptidase M12A" evidence="13">
    <location>
        <begin position="204"/>
        <end position="399"/>
    </location>
</feature>
<keyword evidence="11" id="KW-1133">Transmembrane helix</keyword>
<feature type="domain" description="Peptidase M12A" evidence="13">
    <location>
        <begin position="1340"/>
        <end position="1539"/>
    </location>
</feature>
<feature type="binding site" evidence="9">
    <location>
        <position position="296"/>
    </location>
    <ligand>
        <name>Zn(2+)</name>
        <dbReference type="ChEBI" id="CHEBI:29105"/>
        <note>catalytic</note>
    </ligand>
</feature>
<feature type="binding site" evidence="9">
    <location>
        <position position="306"/>
    </location>
    <ligand>
        <name>Zn(2+)</name>
        <dbReference type="ChEBI" id="CHEBI:29105"/>
        <note>catalytic</note>
    </ligand>
</feature>
<comment type="caution">
    <text evidence="8">Lacks conserved residue(s) required for the propagation of feature annotation.</text>
</comment>
<keyword evidence="5 9" id="KW-0862">Zinc</keyword>
<feature type="binding site" evidence="9">
    <location>
        <position position="300"/>
    </location>
    <ligand>
        <name>Zn(2+)</name>
        <dbReference type="ChEBI" id="CHEBI:29105"/>
        <note>catalytic</note>
    </ligand>
</feature>
<proteinExistence type="predicted"/>
<feature type="binding site" evidence="9">
    <location>
        <position position="2033"/>
    </location>
    <ligand>
        <name>Zn(2+)</name>
        <dbReference type="ChEBI" id="CHEBI:29105"/>
        <note>catalytic</note>
    </ligand>
</feature>
<dbReference type="GO" id="GO:0006508">
    <property type="term" value="P:proteolysis"/>
    <property type="evidence" value="ECO:0007669"/>
    <property type="project" value="UniProtKB-KW"/>
</dbReference>
<name>A0AAF5DCL8_STRER</name>
<dbReference type="PROSITE" id="PS00022">
    <property type="entry name" value="EGF_1"/>
    <property type="match status" value="4"/>
</dbReference>
<dbReference type="InterPro" id="IPR006026">
    <property type="entry name" value="Peptidase_Metallo"/>
</dbReference>
<organism evidence="14 15">
    <name type="scientific">Strongyloides stercoralis</name>
    <name type="common">Threadworm</name>
    <dbReference type="NCBI Taxonomy" id="6248"/>
    <lineage>
        <taxon>Eukaryota</taxon>
        <taxon>Metazoa</taxon>
        <taxon>Ecdysozoa</taxon>
        <taxon>Nematoda</taxon>
        <taxon>Chromadorea</taxon>
        <taxon>Rhabditida</taxon>
        <taxon>Tylenchina</taxon>
        <taxon>Panagrolaimomorpha</taxon>
        <taxon>Strongyloidoidea</taxon>
        <taxon>Strongyloididae</taxon>
        <taxon>Strongyloides</taxon>
    </lineage>
</organism>
<feature type="disulfide bond" evidence="9">
    <location>
        <begin position="798"/>
        <end position="953"/>
    </location>
</feature>
<feature type="disulfide bond" evidence="8">
    <location>
        <begin position="2131"/>
        <end position="2141"/>
    </location>
</feature>
<dbReference type="InterPro" id="IPR009030">
    <property type="entry name" value="Growth_fac_rcpt_cys_sf"/>
</dbReference>
<accession>A0AAF5DCL8</accession>
<keyword evidence="11" id="KW-0472">Membrane</keyword>
<feature type="domain" description="Peptidase M12A" evidence="13">
    <location>
        <begin position="759"/>
        <end position="954"/>
    </location>
</feature>
<feature type="binding site" evidence="9">
    <location>
        <position position="2029"/>
    </location>
    <ligand>
        <name>Zn(2+)</name>
        <dbReference type="ChEBI" id="CHEBI:29105"/>
        <note>catalytic</note>
    </ligand>
</feature>
<dbReference type="Pfam" id="PF01400">
    <property type="entry name" value="Astacin"/>
    <property type="match status" value="4"/>
</dbReference>
<feature type="active site" evidence="9">
    <location>
        <position position="852"/>
    </location>
</feature>
<feature type="disulfide bond" evidence="9">
    <location>
        <begin position="243"/>
        <end position="398"/>
    </location>
</feature>
<feature type="active site" evidence="9">
    <location>
        <position position="2030"/>
    </location>
</feature>
<dbReference type="EC" id="3.4.24.-" evidence="10"/>
<evidence type="ECO:0000313" key="15">
    <source>
        <dbReference type="WBParaSite" id="TCONS_00010440.p1"/>
    </source>
</evidence>
<feature type="binding site" evidence="9">
    <location>
        <position position="1432"/>
    </location>
    <ligand>
        <name>Zn(2+)</name>
        <dbReference type="ChEBI" id="CHEBI:29105"/>
        <note>catalytic</note>
    </ligand>
</feature>
<evidence type="ECO:0000256" key="2">
    <source>
        <dbReference type="ARBA" id="ARBA00022670"/>
    </source>
</evidence>
<evidence type="ECO:0000256" key="8">
    <source>
        <dbReference type="PROSITE-ProRule" id="PRU00076"/>
    </source>
</evidence>
<dbReference type="AlphaFoldDB" id="A0AAF5DCL8"/>
<dbReference type="InterPro" id="IPR001506">
    <property type="entry name" value="Peptidase_M12A"/>
</dbReference>
<dbReference type="SUPFAM" id="SSF57184">
    <property type="entry name" value="Growth factor receptor domain"/>
    <property type="match status" value="1"/>
</dbReference>
<feature type="binding site" evidence="9">
    <location>
        <position position="1442"/>
    </location>
    <ligand>
        <name>Zn(2+)</name>
        <dbReference type="ChEBI" id="CHEBI:29105"/>
        <note>catalytic</note>
    </ligand>
</feature>
<dbReference type="PROSITE" id="PS51864">
    <property type="entry name" value="ASTACIN"/>
    <property type="match status" value="4"/>
</dbReference>
<dbReference type="InterPro" id="IPR024079">
    <property type="entry name" value="MetalloPept_cat_dom_sf"/>
</dbReference>
<dbReference type="PROSITE" id="PS50026">
    <property type="entry name" value="EGF_3"/>
    <property type="match status" value="1"/>
</dbReference>
<evidence type="ECO:0000256" key="9">
    <source>
        <dbReference type="PROSITE-ProRule" id="PRU01211"/>
    </source>
</evidence>
<evidence type="ECO:0000256" key="1">
    <source>
        <dbReference type="ARBA" id="ARBA00022536"/>
    </source>
</evidence>
<evidence type="ECO:0000259" key="13">
    <source>
        <dbReference type="PROSITE" id="PS51864"/>
    </source>
</evidence>
<evidence type="ECO:0000256" key="5">
    <source>
        <dbReference type="ARBA" id="ARBA00022833"/>
    </source>
</evidence>
<dbReference type="InterPro" id="IPR000742">
    <property type="entry name" value="EGF"/>
</dbReference>